<dbReference type="InterPro" id="IPR023210">
    <property type="entry name" value="NADP_OxRdtase_dom"/>
</dbReference>
<organism evidence="2 3">
    <name type="scientific">Kribbella italica</name>
    <dbReference type="NCBI Taxonomy" id="1540520"/>
    <lineage>
        <taxon>Bacteria</taxon>
        <taxon>Bacillati</taxon>
        <taxon>Actinomycetota</taxon>
        <taxon>Actinomycetes</taxon>
        <taxon>Propionibacteriales</taxon>
        <taxon>Kribbellaceae</taxon>
        <taxon>Kribbella</taxon>
    </lineage>
</organism>
<dbReference type="PANTHER" id="PTHR43312:SF1">
    <property type="entry name" value="NADP-DEPENDENT OXIDOREDUCTASE DOMAIN-CONTAINING PROTEIN"/>
    <property type="match status" value="1"/>
</dbReference>
<dbReference type="PRINTS" id="PR00069">
    <property type="entry name" value="ALDKETRDTASE"/>
</dbReference>
<evidence type="ECO:0000313" key="3">
    <source>
        <dbReference type="Proteomes" id="UP000549971"/>
    </source>
</evidence>
<dbReference type="Proteomes" id="UP000549971">
    <property type="component" value="Unassembled WGS sequence"/>
</dbReference>
<sequence length="314" mass="33323">MTLQTRPLGSSGIDVTTIGLGAWQLGKSSSWPTGPDPDEAVRIVHAALDAGVNFIDTAPAYADGQSELNVGTALQSVPRDQVVLCTKVGPTHDGRADWAVDAVATSVEGSARRMGVDHIDVVVLHSPPPEVLNSAEHYAALEALRDKGLIRAFGASVDWDQDVRTVLTTTASQALEVRMSALFQETWPSASEAPAQGAGVIVKVPLESGWLSGRYDANSTFSDVRSRWTAEDVALRAGLVDELRALLPSGVSLVDAAVQFLLANDGVSTVIPGTRSIEHLETSIASAANPLPAETVDAIRTWYTTRLGDQHLDW</sequence>
<dbReference type="PANTHER" id="PTHR43312">
    <property type="entry name" value="D-THREO-ALDOSE 1-DEHYDROGENASE"/>
    <property type="match status" value="1"/>
</dbReference>
<feature type="domain" description="NADP-dependent oxidoreductase" evidence="1">
    <location>
        <begin position="18"/>
        <end position="300"/>
    </location>
</feature>
<evidence type="ECO:0000313" key="2">
    <source>
        <dbReference type="EMBL" id="MBB5837549.1"/>
    </source>
</evidence>
<dbReference type="InterPro" id="IPR020471">
    <property type="entry name" value="AKR"/>
</dbReference>
<dbReference type="RefSeq" id="WP_238356115.1">
    <property type="nucleotide sequence ID" value="NZ_JACHMY010000001.1"/>
</dbReference>
<reference evidence="2 3" key="1">
    <citation type="submission" date="2020-08" db="EMBL/GenBank/DDBJ databases">
        <title>Sequencing the genomes of 1000 actinobacteria strains.</title>
        <authorList>
            <person name="Klenk H.-P."/>
        </authorList>
    </citation>
    <scope>NUCLEOTIDE SEQUENCE [LARGE SCALE GENOMIC DNA]</scope>
    <source>
        <strain evidence="2 3">DSM 28967</strain>
    </source>
</reference>
<dbReference type="InterPro" id="IPR053135">
    <property type="entry name" value="AKR2_Oxidoreductase"/>
</dbReference>
<dbReference type="Pfam" id="PF00248">
    <property type="entry name" value="Aldo_ket_red"/>
    <property type="match status" value="1"/>
</dbReference>
<dbReference type="GO" id="GO:0016491">
    <property type="term" value="F:oxidoreductase activity"/>
    <property type="evidence" value="ECO:0007669"/>
    <property type="project" value="InterPro"/>
</dbReference>
<protein>
    <submittedName>
        <fullName evidence="2">Aryl-alcohol dehydrogenase-like predicted oxidoreductase</fullName>
    </submittedName>
</protein>
<proteinExistence type="predicted"/>
<dbReference type="AlphaFoldDB" id="A0A7W9J936"/>
<accession>A0A7W9J936</accession>
<dbReference type="InterPro" id="IPR036812">
    <property type="entry name" value="NAD(P)_OxRdtase_dom_sf"/>
</dbReference>
<gene>
    <name evidence="2" type="ORF">HDA39_004283</name>
</gene>
<dbReference type="SUPFAM" id="SSF51430">
    <property type="entry name" value="NAD(P)-linked oxidoreductase"/>
    <property type="match status" value="1"/>
</dbReference>
<dbReference type="CDD" id="cd19086">
    <property type="entry name" value="AKR_AKR11C1"/>
    <property type="match status" value="1"/>
</dbReference>
<name>A0A7W9J936_9ACTN</name>
<evidence type="ECO:0000259" key="1">
    <source>
        <dbReference type="Pfam" id="PF00248"/>
    </source>
</evidence>
<keyword evidence="3" id="KW-1185">Reference proteome</keyword>
<dbReference type="EMBL" id="JACHMY010000001">
    <property type="protein sequence ID" value="MBB5837549.1"/>
    <property type="molecule type" value="Genomic_DNA"/>
</dbReference>
<comment type="caution">
    <text evidence="2">The sequence shown here is derived from an EMBL/GenBank/DDBJ whole genome shotgun (WGS) entry which is preliminary data.</text>
</comment>
<dbReference type="Gene3D" id="3.20.20.100">
    <property type="entry name" value="NADP-dependent oxidoreductase domain"/>
    <property type="match status" value="1"/>
</dbReference>